<dbReference type="GO" id="GO:0032259">
    <property type="term" value="P:methylation"/>
    <property type="evidence" value="ECO:0007669"/>
    <property type="project" value="UniProtKB-KW"/>
</dbReference>
<dbReference type="RefSeq" id="XP_040623366.1">
    <property type="nucleotide sequence ID" value="XM_040769490.1"/>
</dbReference>
<name>M5FNM7_DACPD</name>
<dbReference type="GO" id="GO:0005634">
    <property type="term" value="C:nucleus"/>
    <property type="evidence" value="ECO:0007669"/>
    <property type="project" value="UniProtKB-SubCell"/>
</dbReference>
<dbReference type="GO" id="GO:0005737">
    <property type="term" value="C:cytoplasm"/>
    <property type="evidence" value="ECO:0007669"/>
    <property type="project" value="UniProtKB-SubCell"/>
</dbReference>
<dbReference type="GeneID" id="63684552"/>
<keyword evidence="8" id="KW-0539">Nucleus</keyword>
<evidence type="ECO:0000256" key="8">
    <source>
        <dbReference type="ARBA" id="ARBA00023242"/>
    </source>
</evidence>
<dbReference type="InterPro" id="IPR019410">
    <property type="entry name" value="Methyltransf_16"/>
</dbReference>
<evidence type="ECO:0000256" key="5">
    <source>
        <dbReference type="ARBA" id="ARBA00022603"/>
    </source>
</evidence>
<dbReference type="Gene3D" id="3.40.50.150">
    <property type="entry name" value="Vaccinia Virus protein VP39"/>
    <property type="match status" value="1"/>
</dbReference>
<accession>M5FNM7</accession>
<organism evidence="10 11">
    <name type="scientific">Dacryopinax primogenitus (strain DJM 731)</name>
    <name type="common">Brown rot fungus</name>
    <dbReference type="NCBI Taxonomy" id="1858805"/>
    <lineage>
        <taxon>Eukaryota</taxon>
        <taxon>Fungi</taxon>
        <taxon>Dikarya</taxon>
        <taxon>Basidiomycota</taxon>
        <taxon>Agaricomycotina</taxon>
        <taxon>Dacrymycetes</taxon>
        <taxon>Dacrymycetales</taxon>
        <taxon>Dacrymycetaceae</taxon>
        <taxon>Dacryopinax</taxon>
    </lineage>
</organism>
<evidence type="ECO:0000256" key="2">
    <source>
        <dbReference type="ARBA" id="ARBA00004496"/>
    </source>
</evidence>
<keyword evidence="4" id="KW-0963">Cytoplasm</keyword>
<keyword evidence="7" id="KW-0949">S-adenosyl-L-methionine</keyword>
<dbReference type="STRING" id="1858805.M5FNM7"/>
<comment type="similarity">
    <text evidence="9">Belongs to the methyltransferase superfamily. METTL18 family.</text>
</comment>
<evidence type="ECO:0000256" key="4">
    <source>
        <dbReference type="ARBA" id="ARBA00022490"/>
    </source>
</evidence>
<dbReference type="GO" id="GO:0018064">
    <property type="term" value="F:protein-L-histidine N-tele-methyltransferase activity"/>
    <property type="evidence" value="ECO:0007669"/>
    <property type="project" value="UniProtKB-EC"/>
</dbReference>
<dbReference type="InterPro" id="IPR029063">
    <property type="entry name" value="SAM-dependent_MTases_sf"/>
</dbReference>
<evidence type="ECO:0000256" key="9">
    <source>
        <dbReference type="ARBA" id="ARBA00038126"/>
    </source>
</evidence>
<keyword evidence="5" id="KW-0489">Methyltransferase</keyword>
<reference evidence="10 11" key="1">
    <citation type="journal article" date="2012" name="Science">
        <title>The Paleozoic origin of enzymatic lignin decomposition reconstructed from 31 fungal genomes.</title>
        <authorList>
            <person name="Floudas D."/>
            <person name="Binder M."/>
            <person name="Riley R."/>
            <person name="Barry K."/>
            <person name="Blanchette R.A."/>
            <person name="Henrissat B."/>
            <person name="Martinez A.T."/>
            <person name="Otillar R."/>
            <person name="Spatafora J.W."/>
            <person name="Yadav J.S."/>
            <person name="Aerts A."/>
            <person name="Benoit I."/>
            <person name="Boyd A."/>
            <person name="Carlson A."/>
            <person name="Copeland A."/>
            <person name="Coutinho P.M."/>
            <person name="de Vries R.P."/>
            <person name="Ferreira P."/>
            <person name="Findley K."/>
            <person name="Foster B."/>
            <person name="Gaskell J."/>
            <person name="Glotzer D."/>
            <person name="Gorecki P."/>
            <person name="Heitman J."/>
            <person name="Hesse C."/>
            <person name="Hori C."/>
            <person name="Igarashi K."/>
            <person name="Jurgens J.A."/>
            <person name="Kallen N."/>
            <person name="Kersten P."/>
            <person name="Kohler A."/>
            <person name="Kuees U."/>
            <person name="Kumar T.K.A."/>
            <person name="Kuo A."/>
            <person name="LaButti K."/>
            <person name="Larrondo L.F."/>
            <person name="Lindquist E."/>
            <person name="Ling A."/>
            <person name="Lombard V."/>
            <person name="Lucas S."/>
            <person name="Lundell T."/>
            <person name="Martin R."/>
            <person name="McLaughlin D.J."/>
            <person name="Morgenstern I."/>
            <person name="Morin E."/>
            <person name="Murat C."/>
            <person name="Nagy L.G."/>
            <person name="Nolan M."/>
            <person name="Ohm R.A."/>
            <person name="Patyshakuliyeva A."/>
            <person name="Rokas A."/>
            <person name="Ruiz-Duenas F.J."/>
            <person name="Sabat G."/>
            <person name="Salamov A."/>
            <person name="Samejima M."/>
            <person name="Schmutz J."/>
            <person name="Slot J.C."/>
            <person name="St John F."/>
            <person name="Stenlid J."/>
            <person name="Sun H."/>
            <person name="Sun S."/>
            <person name="Syed K."/>
            <person name="Tsang A."/>
            <person name="Wiebenga A."/>
            <person name="Young D."/>
            <person name="Pisabarro A."/>
            <person name="Eastwood D.C."/>
            <person name="Martin F."/>
            <person name="Cullen D."/>
            <person name="Grigoriev I.V."/>
            <person name="Hibbett D.S."/>
        </authorList>
    </citation>
    <scope>NUCLEOTIDE SEQUENCE [LARGE SCALE GENOMIC DNA]</scope>
    <source>
        <strain evidence="10 11">DJM-731 SS1</strain>
    </source>
</reference>
<dbReference type="PANTHER" id="PTHR14614">
    <property type="entry name" value="HEPATOCELLULAR CARCINOMA-ASSOCIATED ANTIGEN"/>
    <property type="match status" value="1"/>
</dbReference>
<evidence type="ECO:0000256" key="1">
    <source>
        <dbReference type="ARBA" id="ARBA00004123"/>
    </source>
</evidence>
<evidence type="ECO:0000256" key="6">
    <source>
        <dbReference type="ARBA" id="ARBA00022679"/>
    </source>
</evidence>
<sequence>MSAQPIRVLPVELSYTVLSSLPLPLPRRDFHDARLSILASAFSQSSTSDILHDTEDEHRRDISGVDERKFEEVFNERSDVRPGLYEGGMKTWEGAVDLVNYLSDNERRTAALSQGSILEIGSGTALPTLFLLAKIFQSEGKEDAHERAVFLQDYNLPVLELMTFPNILLTWYLYSPSAAMYRFPHPPVSPGQPISLRLSSDLLSSFRASLTKLKLSLRFWAGDWDMLDVGGRVGLVLTSETIYRPEAVPSLARCIRRALEQPASSGSRVTKSGQETLDEPSVCLLAAKDVYFGVGGSVAEFEQVAQRLGMVGRRVWEVTEGSGRCILEMMVR</sequence>
<keyword evidence="6" id="KW-0808">Transferase</keyword>
<evidence type="ECO:0000313" key="11">
    <source>
        <dbReference type="Proteomes" id="UP000030653"/>
    </source>
</evidence>
<dbReference type="Proteomes" id="UP000030653">
    <property type="component" value="Unassembled WGS sequence"/>
</dbReference>
<dbReference type="OrthoDB" id="1723750at2759"/>
<dbReference type="EC" id="2.1.1.85" evidence="3"/>
<comment type="subcellular location">
    <subcellularLocation>
        <location evidence="2">Cytoplasm</location>
    </subcellularLocation>
    <subcellularLocation>
        <location evidence="1">Nucleus</location>
    </subcellularLocation>
</comment>
<dbReference type="OMA" id="NLLLTWH"/>
<proteinExistence type="inferred from homology"/>
<evidence type="ECO:0000256" key="3">
    <source>
        <dbReference type="ARBA" id="ARBA00012533"/>
    </source>
</evidence>
<dbReference type="EMBL" id="JH795933">
    <property type="protein sequence ID" value="EJT96468.1"/>
    <property type="molecule type" value="Genomic_DNA"/>
</dbReference>
<dbReference type="AlphaFoldDB" id="M5FNM7"/>
<dbReference type="HOGENOM" id="CLU_038704_1_1_1"/>
<keyword evidence="11" id="KW-1185">Reference proteome</keyword>
<evidence type="ECO:0000256" key="7">
    <source>
        <dbReference type="ARBA" id="ARBA00022691"/>
    </source>
</evidence>
<gene>
    <name evidence="10" type="ORF">DACRYDRAFT_112734</name>
</gene>
<evidence type="ECO:0000313" key="10">
    <source>
        <dbReference type="EMBL" id="EJT96468.1"/>
    </source>
</evidence>
<dbReference type="PANTHER" id="PTHR14614:SF39">
    <property type="entry name" value="HISTIDINE PROTEIN METHYLTRANSFERASE 1 HOMOLOG"/>
    <property type="match status" value="1"/>
</dbReference>
<protein>
    <recommendedName>
        <fullName evidence="3">protein-histidine N-methyltransferase</fullName>
        <ecNumber evidence="3">2.1.1.85</ecNumber>
    </recommendedName>
</protein>